<dbReference type="Pfam" id="PF00072">
    <property type="entry name" value="Response_reg"/>
    <property type="match status" value="1"/>
</dbReference>
<evidence type="ECO:0000313" key="5">
    <source>
        <dbReference type="Proteomes" id="UP000001880"/>
    </source>
</evidence>
<dbReference type="KEGG" id="hoh:Hoch_5144"/>
<dbReference type="CDD" id="cd17569">
    <property type="entry name" value="REC_HupR-like"/>
    <property type="match status" value="1"/>
</dbReference>
<dbReference type="PANTHER" id="PTHR44591:SF19">
    <property type="entry name" value="TWO-COMPONENT RESPONSE REGULATOR-RELATED"/>
    <property type="match status" value="1"/>
</dbReference>
<dbReference type="Gene3D" id="3.40.50.2300">
    <property type="match status" value="1"/>
</dbReference>
<accession>D0LWI2</accession>
<keyword evidence="5" id="KW-1185">Reference proteome</keyword>
<proteinExistence type="predicted"/>
<gene>
    <name evidence="4" type="ordered locus">Hoch_5144</name>
</gene>
<dbReference type="HOGENOM" id="CLU_000445_69_8_7"/>
<dbReference type="PANTHER" id="PTHR44591">
    <property type="entry name" value="STRESS RESPONSE REGULATOR PROTEIN 1"/>
    <property type="match status" value="1"/>
</dbReference>
<evidence type="ECO:0000259" key="3">
    <source>
        <dbReference type="PROSITE" id="PS50110"/>
    </source>
</evidence>
<dbReference type="PROSITE" id="PS50110">
    <property type="entry name" value="RESPONSE_REGULATORY"/>
    <property type="match status" value="1"/>
</dbReference>
<dbReference type="STRING" id="502025.Hoch_5144"/>
<dbReference type="InterPro" id="IPR001789">
    <property type="entry name" value="Sig_transdc_resp-reg_receiver"/>
</dbReference>
<feature type="domain" description="Response regulatory" evidence="3">
    <location>
        <begin position="18"/>
        <end position="132"/>
    </location>
</feature>
<dbReference type="SUPFAM" id="SSF52172">
    <property type="entry name" value="CheY-like"/>
    <property type="match status" value="1"/>
</dbReference>
<dbReference type="Proteomes" id="UP000001880">
    <property type="component" value="Chromosome"/>
</dbReference>
<dbReference type="RefSeq" id="WP_012830224.1">
    <property type="nucleotide sequence ID" value="NC_013440.1"/>
</dbReference>
<keyword evidence="1 2" id="KW-0597">Phosphoprotein</keyword>
<organism evidence="4 5">
    <name type="scientific">Haliangium ochraceum (strain DSM 14365 / JCM 11303 / SMP-2)</name>
    <dbReference type="NCBI Taxonomy" id="502025"/>
    <lineage>
        <taxon>Bacteria</taxon>
        <taxon>Pseudomonadati</taxon>
        <taxon>Myxococcota</taxon>
        <taxon>Polyangia</taxon>
        <taxon>Haliangiales</taxon>
        <taxon>Kofleriaceae</taxon>
        <taxon>Haliangium</taxon>
    </lineage>
</organism>
<dbReference type="InterPro" id="IPR011006">
    <property type="entry name" value="CheY-like_superfamily"/>
</dbReference>
<dbReference type="InterPro" id="IPR050595">
    <property type="entry name" value="Bact_response_regulator"/>
</dbReference>
<evidence type="ECO:0000256" key="2">
    <source>
        <dbReference type="PROSITE-ProRule" id="PRU00169"/>
    </source>
</evidence>
<evidence type="ECO:0000256" key="1">
    <source>
        <dbReference type="ARBA" id="ARBA00022553"/>
    </source>
</evidence>
<reference evidence="4 5" key="1">
    <citation type="journal article" date="2010" name="Stand. Genomic Sci.">
        <title>Complete genome sequence of Haliangium ochraceum type strain (SMP-2).</title>
        <authorList>
            <consortium name="US DOE Joint Genome Institute (JGI-PGF)"/>
            <person name="Ivanova N."/>
            <person name="Daum C."/>
            <person name="Lang E."/>
            <person name="Abt B."/>
            <person name="Kopitz M."/>
            <person name="Saunders E."/>
            <person name="Lapidus A."/>
            <person name="Lucas S."/>
            <person name="Glavina Del Rio T."/>
            <person name="Nolan M."/>
            <person name="Tice H."/>
            <person name="Copeland A."/>
            <person name="Cheng J.F."/>
            <person name="Chen F."/>
            <person name="Bruce D."/>
            <person name="Goodwin L."/>
            <person name="Pitluck S."/>
            <person name="Mavromatis K."/>
            <person name="Pati A."/>
            <person name="Mikhailova N."/>
            <person name="Chen A."/>
            <person name="Palaniappan K."/>
            <person name="Land M."/>
            <person name="Hauser L."/>
            <person name="Chang Y.J."/>
            <person name="Jeffries C.D."/>
            <person name="Detter J.C."/>
            <person name="Brettin T."/>
            <person name="Rohde M."/>
            <person name="Goker M."/>
            <person name="Bristow J."/>
            <person name="Markowitz V."/>
            <person name="Eisen J.A."/>
            <person name="Hugenholtz P."/>
            <person name="Kyrpides N.C."/>
            <person name="Klenk H.P."/>
        </authorList>
    </citation>
    <scope>NUCLEOTIDE SEQUENCE [LARGE SCALE GENOMIC DNA]</scope>
    <source>
        <strain evidence="5">DSM 14365 / CIP 107738 / JCM 11303 / AJ 13395 / SMP-2</strain>
    </source>
</reference>
<protein>
    <submittedName>
        <fullName evidence="4">Response regulator receiver protein</fullName>
    </submittedName>
</protein>
<sequence>MRSPSSDLKKYEADRKLTLMIVDDEEQILKMLARLFRRDYRVVTANGGQEGLKTFDEERPELVLSDQRMAGMTGIEMLKQIAEKEPGTARILITGYSDIDAVIEAVNHKLLDRYVTKPWDNDELIEIVKEGAARYLKNAGIRPRGERIYF</sequence>
<dbReference type="SMART" id="SM00448">
    <property type="entry name" value="REC"/>
    <property type="match status" value="1"/>
</dbReference>
<dbReference type="eggNOG" id="COG3437">
    <property type="taxonomic scope" value="Bacteria"/>
</dbReference>
<evidence type="ECO:0000313" key="4">
    <source>
        <dbReference type="EMBL" id="ACY17632.1"/>
    </source>
</evidence>
<dbReference type="GO" id="GO:0000160">
    <property type="term" value="P:phosphorelay signal transduction system"/>
    <property type="evidence" value="ECO:0007669"/>
    <property type="project" value="InterPro"/>
</dbReference>
<name>D0LWI2_HALO1</name>
<dbReference type="AlphaFoldDB" id="D0LWI2"/>
<dbReference type="OrthoDB" id="9802066at2"/>
<feature type="modified residue" description="4-aspartylphosphate" evidence="2">
    <location>
        <position position="66"/>
    </location>
</feature>
<dbReference type="EMBL" id="CP001804">
    <property type="protein sequence ID" value="ACY17632.1"/>
    <property type="molecule type" value="Genomic_DNA"/>
</dbReference>